<protein>
    <submittedName>
        <fullName evidence="1">Uncharacterized protein</fullName>
    </submittedName>
</protein>
<reference evidence="1" key="1">
    <citation type="submission" date="2023-10" db="EMBL/GenBank/DDBJ databases">
        <authorList>
            <person name="Rodriguez Cubillos JULIANA M."/>
            <person name="De Vega J."/>
        </authorList>
    </citation>
    <scope>NUCLEOTIDE SEQUENCE</scope>
</reference>
<comment type="caution">
    <text evidence="1">The sequence shown here is derived from an EMBL/GenBank/DDBJ whole genome shotgun (WGS) entry which is preliminary data.</text>
</comment>
<proteinExistence type="predicted"/>
<keyword evidence="2" id="KW-1185">Reference proteome</keyword>
<dbReference type="EMBL" id="CASHSV030000311">
    <property type="protein sequence ID" value="CAJ2657143.1"/>
    <property type="molecule type" value="Genomic_DNA"/>
</dbReference>
<dbReference type="Proteomes" id="UP001177021">
    <property type="component" value="Unassembled WGS sequence"/>
</dbReference>
<name>A0ACB0KL16_TRIPR</name>
<sequence>MKLTTKFSLNSLCFISTITNMDLLPSSPLSYLVYIFTLLVLLKFLIPKNKINKKNHSKLPPGPSPLPIIGNLLKLGNKPHHSLANLSNVHGPIMTLKLGQVTTIVISSADIAKEVLQTHDILLSNRTVPDALSVLNHDQYSLSFMRVSPRWRDLRKICNYQLFSTKTLDGSQALRRRKLQNLLDDIERCSETQEAVDIGKVAFKTTINLLSNTFFSADFVHSAEEAGEYKEIVVSILKEVGAPNLSDFFPRLKYFDLQGIRKRSIVSVKKVLNIFKRFVADRLKMREGTGSIGNDDVLDALLNISLDDGKIEMDKDEIEHLLLNIFVAGTDTTTYTLEWAMAELMHNPEIMSKVKKELEQAVGKGIPVQETDIANLPYMQAVIKETFRLHPAVPLLLPRKAEIDVQIGDYIIPKDAQVLVNAWVIGRDPNKWDNPNVFLPERFLDSEIDVKGHHFELIPFGSGRRICPGLPLAIRMLPLMLGSLLNCFNWRLEDGSNAGDLNKEDEYGITLEKSQPVRIVPIKVTK</sequence>
<evidence type="ECO:0000313" key="1">
    <source>
        <dbReference type="EMBL" id="CAJ2657143.1"/>
    </source>
</evidence>
<organism evidence="1 2">
    <name type="scientific">Trifolium pratense</name>
    <name type="common">Red clover</name>
    <dbReference type="NCBI Taxonomy" id="57577"/>
    <lineage>
        <taxon>Eukaryota</taxon>
        <taxon>Viridiplantae</taxon>
        <taxon>Streptophyta</taxon>
        <taxon>Embryophyta</taxon>
        <taxon>Tracheophyta</taxon>
        <taxon>Spermatophyta</taxon>
        <taxon>Magnoliopsida</taxon>
        <taxon>eudicotyledons</taxon>
        <taxon>Gunneridae</taxon>
        <taxon>Pentapetalae</taxon>
        <taxon>rosids</taxon>
        <taxon>fabids</taxon>
        <taxon>Fabales</taxon>
        <taxon>Fabaceae</taxon>
        <taxon>Papilionoideae</taxon>
        <taxon>50 kb inversion clade</taxon>
        <taxon>NPAAA clade</taxon>
        <taxon>Hologalegina</taxon>
        <taxon>IRL clade</taxon>
        <taxon>Trifolieae</taxon>
        <taxon>Trifolium</taxon>
    </lineage>
</organism>
<accession>A0ACB0KL16</accession>
<evidence type="ECO:0000313" key="2">
    <source>
        <dbReference type="Proteomes" id="UP001177021"/>
    </source>
</evidence>
<gene>
    <name evidence="1" type="ORF">MILVUS5_LOCUS23766</name>
</gene>